<dbReference type="RefSeq" id="WP_393170860.1">
    <property type="nucleotide sequence ID" value="NZ_JBICRM010000020.1"/>
</dbReference>
<organism evidence="2 3">
    <name type="scientific">Nonomuraea marmarensis</name>
    <dbReference type="NCBI Taxonomy" id="3351344"/>
    <lineage>
        <taxon>Bacteria</taxon>
        <taxon>Bacillati</taxon>
        <taxon>Actinomycetota</taxon>
        <taxon>Actinomycetes</taxon>
        <taxon>Streptosporangiales</taxon>
        <taxon>Streptosporangiaceae</taxon>
        <taxon>Nonomuraea</taxon>
    </lineage>
</organism>
<reference evidence="2 3" key="1">
    <citation type="submission" date="2024-10" db="EMBL/GenBank/DDBJ databases">
        <authorList>
            <person name="Topkara A.R."/>
            <person name="Saygin H."/>
        </authorList>
    </citation>
    <scope>NUCLEOTIDE SEQUENCE [LARGE SCALE GENOMIC DNA]</scope>
    <source>
        <strain evidence="2 3">M3C6</strain>
    </source>
</reference>
<comment type="caution">
    <text evidence="2">The sequence shown here is derived from an EMBL/GenBank/DDBJ whole genome shotgun (WGS) entry which is preliminary data.</text>
</comment>
<evidence type="ECO:0000313" key="3">
    <source>
        <dbReference type="Proteomes" id="UP001603978"/>
    </source>
</evidence>
<keyword evidence="1" id="KW-0732">Signal</keyword>
<sequence>MRLRHALTLVAAGTLVLATTSLAGPSATAQGFGYQDLKPWQQRLASGALVEALADRSGAARRALTGSRPATQDCDARRGDNVKVNQNCANLTDPDLHGRSQAQNETWIAANPNNAKQIVSAYNDYRRGDGTCGVSYSGDGGSTWADATVPNGFTRGTAFGGFAREYWQGGGDPSMDWDSRGNAYLSCLAFKRGNAVTGDPDQSSAMYVFRSTGTGGASFNFAGRPVAEHEDLAGAGDVLLDKQLMAVDHYPASPFRDRVYVTWTTFDADGTAYIFGAYSADYGETFSAPVLVSGNSALCANTFGIPAPRGTCNVNQFSHPSVGPDGALYVVWANSNTTPTGAGDNHLQMLLAKSTDGGATYSAPVKVGDYFELPDCATYQGGADPGRACVPEKGTTTNSVFRAANYPYVNVNPKNPAQVTVAYGSFVGRNSRESSGCVPAGFTGPLGNPLYQGVKGGCNNDIVVSESTNGGASFAGTAADVRTLPSVTDRPGQRTTDQFWHGADYTPAGKYVVAYYDRQYGDDARTGFSDVSLSTRSGGGFQTQRVTSSSMPPPTQFGGLFYGDYIQVSATATSAYPAWADTRAAALFPCPGTGVPGVPPKSCTASLPQADPANEQEIFTAKTSVF</sequence>
<dbReference type="CDD" id="cd15482">
    <property type="entry name" value="Sialidase_non-viral"/>
    <property type="match status" value="1"/>
</dbReference>
<dbReference type="InterPro" id="IPR036278">
    <property type="entry name" value="Sialidase_sf"/>
</dbReference>
<gene>
    <name evidence="2" type="ORF">ACFLIM_29225</name>
</gene>
<name>A0ABW7AM37_9ACTN</name>
<evidence type="ECO:0000313" key="2">
    <source>
        <dbReference type="EMBL" id="MFG1707287.1"/>
    </source>
</evidence>
<dbReference type="EC" id="3.2.1.-" evidence="2"/>
<keyword evidence="3" id="KW-1185">Reference proteome</keyword>
<proteinExistence type="predicted"/>
<dbReference type="SUPFAM" id="SSF50939">
    <property type="entry name" value="Sialidases"/>
    <property type="match status" value="1"/>
</dbReference>
<protein>
    <submittedName>
        <fullName evidence="2">Sialidase family protein</fullName>
        <ecNumber evidence="2">3.2.1.-</ecNumber>
    </submittedName>
</protein>
<keyword evidence="2" id="KW-0326">Glycosidase</keyword>
<feature type="chain" id="PRO_5047149089" evidence="1">
    <location>
        <begin position="24"/>
        <end position="626"/>
    </location>
</feature>
<evidence type="ECO:0000256" key="1">
    <source>
        <dbReference type="SAM" id="SignalP"/>
    </source>
</evidence>
<dbReference type="GO" id="GO:0016798">
    <property type="term" value="F:hydrolase activity, acting on glycosyl bonds"/>
    <property type="evidence" value="ECO:0007669"/>
    <property type="project" value="UniProtKB-KW"/>
</dbReference>
<dbReference type="Proteomes" id="UP001603978">
    <property type="component" value="Unassembled WGS sequence"/>
</dbReference>
<feature type="signal peptide" evidence="1">
    <location>
        <begin position="1"/>
        <end position="23"/>
    </location>
</feature>
<keyword evidence="2" id="KW-0378">Hydrolase</keyword>
<accession>A0ABW7AM37</accession>
<dbReference type="EMBL" id="JBICRM010000020">
    <property type="protein sequence ID" value="MFG1707287.1"/>
    <property type="molecule type" value="Genomic_DNA"/>
</dbReference>
<dbReference type="Gene3D" id="2.120.10.10">
    <property type="match status" value="1"/>
</dbReference>